<protein>
    <submittedName>
        <fullName evidence="2">FAD-dependent oxidoreductase</fullName>
    </submittedName>
</protein>
<proteinExistence type="predicted"/>
<dbReference type="Proteomes" id="UP000447545">
    <property type="component" value="Unassembled WGS sequence"/>
</dbReference>
<evidence type="ECO:0000259" key="1">
    <source>
        <dbReference type="Pfam" id="PF01266"/>
    </source>
</evidence>
<comment type="caution">
    <text evidence="2">The sequence shown here is derived from an EMBL/GenBank/DDBJ whole genome shotgun (WGS) entry which is preliminary data.</text>
</comment>
<organism evidence="2 3">
    <name type="scientific">Winogradskyella ouciana</name>
    <dbReference type="NCBI Taxonomy" id="2608631"/>
    <lineage>
        <taxon>Bacteria</taxon>
        <taxon>Pseudomonadati</taxon>
        <taxon>Bacteroidota</taxon>
        <taxon>Flavobacteriia</taxon>
        <taxon>Flavobacteriales</taxon>
        <taxon>Flavobacteriaceae</taxon>
        <taxon>Winogradskyella</taxon>
    </lineage>
</organism>
<sequence>MKQVDYIIVGCGLASIAFCEKLRANNKSFVVFDDESQQSSIVAAGLYNPVILKRFSEVWRAKEQLEIALPVYNKIEADLNIKIDYRLQILRRFASVKEQNLWFNASDKPKLEPYLSTELVKNSNNAIDAPYGFGEVLHAGRIDTETLIGAYKNFLKENNSLYKTRFKYDKLQIKSGSFQYEDVIAKYIVFAEGFGVKQNPYFNFISLNGTKGEVLTIKAPELKLEYAIKSSVFVIPVGNDLYTVGSTYNRDDKSNTPTQEGKNELLSKLKTFVTCDFDVVNHVAGIRPTVKDRRPLVGKHPEHKNLYVLNGLGTRGVMIAPYVAEKLYRFIENNEALDSEININRFLG</sequence>
<dbReference type="EMBL" id="WJYA01000004">
    <property type="protein sequence ID" value="MTE26673.1"/>
    <property type="molecule type" value="Genomic_DNA"/>
</dbReference>
<evidence type="ECO:0000313" key="2">
    <source>
        <dbReference type="EMBL" id="MTE26673.1"/>
    </source>
</evidence>
<evidence type="ECO:0000313" key="3">
    <source>
        <dbReference type="Proteomes" id="UP000447545"/>
    </source>
</evidence>
<dbReference type="Pfam" id="PF01266">
    <property type="entry name" value="DAO"/>
    <property type="match status" value="1"/>
</dbReference>
<dbReference type="PANTHER" id="PTHR13847">
    <property type="entry name" value="SARCOSINE DEHYDROGENASE-RELATED"/>
    <property type="match status" value="1"/>
</dbReference>
<dbReference type="Gene3D" id="3.50.50.60">
    <property type="entry name" value="FAD/NAD(P)-binding domain"/>
    <property type="match status" value="1"/>
</dbReference>
<gene>
    <name evidence="2" type="ORF">F1003_06970</name>
</gene>
<dbReference type="SUPFAM" id="SSF54373">
    <property type="entry name" value="FAD-linked reductases, C-terminal domain"/>
    <property type="match status" value="1"/>
</dbReference>
<dbReference type="InterPro" id="IPR036188">
    <property type="entry name" value="FAD/NAD-bd_sf"/>
</dbReference>
<dbReference type="SUPFAM" id="SSF51971">
    <property type="entry name" value="Nucleotide-binding domain"/>
    <property type="match status" value="1"/>
</dbReference>
<accession>A0A7K1GBY4</accession>
<dbReference type="InterPro" id="IPR006076">
    <property type="entry name" value="FAD-dep_OxRdtase"/>
</dbReference>
<name>A0A7K1GBY4_9FLAO</name>
<keyword evidence="3" id="KW-1185">Reference proteome</keyword>
<reference evidence="2 3" key="1">
    <citation type="submission" date="2019-11" db="EMBL/GenBank/DDBJ databases">
        <title>Winogradskyella ouciana sp. nov., isolated from the hadal seawater of the Mariana Trench.</title>
        <authorList>
            <person name="Liu R."/>
        </authorList>
    </citation>
    <scope>NUCLEOTIDE SEQUENCE [LARGE SCALE GENOMIC DNA]</scope>
    <source>
        <strain evidence="2 3">ZXX205</strain>
    </source>
</reference>
<dbReference type="GO" id="GO:0005737">
    <property type="term" value="C:cytoplasm"/>
    <property type="evidence" value="ECO:0007669"/>
    <property type="project" value="TreeGrafter"/>
</dbReference>
<dbReference type="Gene3D" id="3.30.9.10">
    <property type="entry name" value="D-Amino Acid Oxidase, subunit A, domain 2"/>
    <property type="match status" value="1"/>
</dbReference>
<feature type="domain" description="FAD dependent oxidoreductase" evidence="1">
    <location>
        <begin position="5"/>
        <end position="326"/>
    </location>
</feature>
<dbReference type="AlphaFoldDB" id="A0A7K1GBY4"/>
<dbReference type="RefSeq" id="WP_155088484.1">
    <property type="nucleotide sequence ID" value="NZ_WJYA01000004.1"/>
</dbReference>